<accession>A0ABY5VSM6</accession>
<gene>
    <name evidence="1" type="ORF">Dfulv_33765</name>
</gene>
<dbReference type="EMBL" id="CP073720">
    <property type="protein sequence ID" value="UWP80106.1"/>
    <property type="molecule type" value="Genomic_DNA"/>
</dbReference>
<evidence type="ECO:0000313" key="1">
    <source>
        <dbReference type="EMBL" id="UWP80106.1"/>
    </source>
</evidence>
<name>A0ABY5VSM6_9ACTN</name>
<dbReference type="Proteomes" id="UP001059617">
    <property type="component" value="Chromosome"/>
</dbReference>
<protein>
    <submittedName>
        <fullName evidence="1">Uncharacterized protein</fullName>
    </submittedName>
</protein>
<proteinExistence type="predicted"/>
<dbReference type="RefSeq" id="WP_259857864.1">
    <property type="nucleotide sequence ID" value="NZ_BAAAST010000016.1"/>
</dbReference>
<dbReference type="SUPFAM" id="SSF82171">
    <property type="entry name" value="DPP6 N-terminal domain-like"/>
    <property type="match status" value="1"/>
</dbReference>
<keyword evidence="2" id="KW-1185">Reference proteome</keyword>
<dbReference type="PROSITE" id="PS51257">
    <property type="entry name" value="PROKAR_LIPOPROTEIN"/>
    <property type="match status" value="1"/>
</dbReference>
<dbReference type="Gene3D" id="2.120.10.30">
    <property type="entry name" value="TolB, C-terminal domain"/>
    <property type="match status" value="1"/>
</dbReference>
<evidence type="ECO:0000313" key="2">
    <source>
        <dbReference type="Proteomes" id="UP001059617"/>
    </source>
</evidence>
<reference evidence="1" key="1">
    <citation type="submission" date="2021-04" db="EMBL/GenBank/DDBJ databases">
        <authorList>
            <person name="Hartkoorn R.C."/>
            <person name="Beaudoing E."/>
            <person name="Hot D."/>
        </authorList>
    </citation>
    <scope>NUCLEOTIDE SEQUENCE</scope>
    <source>
        <strain evidence="1">NRRL B-16292</strain>
    </source>
</reference>
<reference evidence="1" key="2">
    <citation type="submission" date="2022-09" db="EMBL/GenBank/DDBJ databases">
        <title>Biosynthetic gene clusters of Dactylosporangioum fulvum.</title>
        <authorList>
            <person name="Caradec T."/>
        </authorList>
    </citation>
    <scope>NUCLEOTIDE SEQUENCE</scope>
    <source>
        <strain evidence="1">NRRL B-16292</strain>
    </source>
</reference>
<dbReference type="InterPro" id="IPR011042">
    <property type="entry name" value="6-blade_b-propeller_TolB-like"/>
</dbReference>
<dbReference type="Pfam" id="PF07676">
    <property type="entry name" value="PD40"/>
    <property type="match status" value="1"/>
</dbReference>
<dbReference type="InterPro" id="IPR011659">
    <property type="entry name" value="WD40"/>
</dbReference>
<organism evidence="1 2">
    <name type="scientific">Dactylosporangium fulvum</name>
    <dbReference type="NCBI Taxonomy" id="53359"/>
    <lineage>
        <taxon>Bacteria</taxon>
        <taxon>Bacillati</taxon>
        <taxon>Actinomycetota</taxon>
        <taxon>Actinomycetes</taxon>
        <taxon>Micromonosporales</taxon>
        <taxon>Micromonosporaceae</taxon>
        <taxon>Dactylosporangium</taxon>
    </lineage>
</organism>
<sequence>MRRLIGAATAAVVGAALALLQGCGLLTEHASVSALTWSPDGYVYFVHNVGEAVGEVWRVRQGQRAEAFVPTFPGACGSDTASVDVLQAFGATGLAVGLWCPLSTDQLYTMDLRTRVASIRLSAEDVRGVTLDASGLRGYVAQHDGNCASVLRFSDGAVHDTGARVASLGGEWRLSEAYGMSARDGGNQGCPGTGRAVSPALTADGRTVAMLVSTQPGPGGVNAPLSMLYYWKVGFLDAAGDTVSLIGPLLRGVTHIAVSPDGSKVALIHSGDEDGLSVMDTASGATRQVTTKGWVGDAAFSPDGRTIAYSSDGTSIKFVQVP</sequence>